<dbReference type="SUPFAM" id="SSF52540">
    <property type="entry name" value="P-loop containing nucleoside triphosphate hydrolases"/>
    <property type="match status" value="1"/>
</dbReference>
<dbReference type="PROSITE" id="PS00688">
    <property type="entry name" value="SIGMA54_INTERACT_3"/>
    <property type="match status" value="1"/>
</dbReference>
<dbReference type="Gene3D" id="1.10.10.60">
    <property type="entry name" value="Homeodomain-like"/>
    <property type="match status" value="1"/>
</dbReference>
<evidence type="ECO:0000313" key="10">
    <source>
        <dbReference type="Proteomes" id="UP000478090"/>
    </source>
</evidence>
<dbReference type="PRINTS" id="PR01590">
    <property type="entry name" value="HTHFIS"/>
</dbReference>
<dbReference type="PROSITE" id="PS50110">
    <property type="entry name" value="RESPONSE_REGULATORY"/>
    <property type="match status" value="1"/>
</dbReference>
<organism evidence="9 10">
    <name type="scientific">Duganella qianjiadongensis</name>
    <dbReference type="NCBI Taxonomy" id="2692176"/>
    <lineage>
        <taxon>Bacteria</taxon>
        <taxon>Pseudomonadati</taxon>
        <taxon>Pseudomonadota</taxon>
        <taxon>Betaproteobacteria</taxon>
        <taxon>Burkholderiales</taxon>
        <taxon>Oxalobacteraceae</taxon>
        <taxon>Telluria group</taxon>
        <taxon>Duganella</taxon>
    </lineage>
</organism>
<dbReference type="Pfam" id="PF25601">
    <property type="entry name" value="AAA_lid_14"/>
    <property type="match status" value="1"/>
</dbReference>
<dbReference type="SUPFAM" id="SSF46689">
    <property type="entry name" value="Homeodomain-like"/>
    <property type="match status" value="1"/>
</dbReference>
<dbReference type="Proteomes" id="UP000478090">
    <property type="component" value="Unassembled WGS sequence"/>
</dbReference>
<keyword evidence="6" id="KW-0597">Phosphoprotein</keyword>
<dbReference type="InterPro" id="IPR009057">
    <property type="entry name" value="Homeodomain-like_sf"/>
</dbReference>
<comment type="caution">
    <text evidence="9">The sequence shown here is derived from an EMBL/GenBank/DDBJ whole genome shotgun (WGS) entry which is preliminary data.</text>
</comment>
<dbReference type="InterPro" id="IPR011006">
    <property type="entry name" value="CheY-like_superfamily"/>
</dbReference>
<dbReference type="Pfam" id="PF00158">
    <property type="entry name" value="Sigma54_activat"/>
    <property type="match status" value="1"/>
</dbReference>
<dbReference type="PANTHER" id="PTHR32071">
    <property type="entry name" value="TRANSCRIPTIONAL REGULATORY PROTEIN"/>
    <property type="match status" value="1"/>
</dbReference>
<name>A0ABW9VJJ4_9BURK</name>
<reference evidence="9 10" key="1">
    <citation type="submission" date="2019-12" db="EMBL/GenBank/DDBJ databases">
        <title>Novel species isolated from a subtropical stream in China.</title>
        <authorList>
            <person name="Lu H."/>
        </authorList>
    </citation>
    <scope>NUCLEOTIDE SEQUENCE [LARGE SCALE GENOMIC DNA]</scope>
    <source>
        <strain evidence="9 10">CY13W</strain>
    </source>
</reference>
<evidence type="ECO:0000259" key="8">
    <source>
        <dbReference type="PROSITE" id="PS50110"/>
    </source>
</evidence>
<dbReference type="InterPro" id="IPR025944">
    <property type="entry name" value="Sigma_54_int_dom_CS"/>
</dbReference>
<keyword evidence="2" id="KW-0067">ATP-binding</keyword>
<dbReference type="Gene3D" id="1.10.8.60">
    <property type="match status" value="1"/>
</dbReference>
<sequence length="454" mass="50550">MLHQRYVLVVDDEPNMRRVLEIMLRNAGHVVYGAANGREALVQLAAHPVDLVLTDMRMPELDGMGLLRALREEGNQVPVIVITAHGTVQSAVEAMRYGASDYILRPFDLEALELAIERTLGEAALQRQNRFMREEINRGWDEFVGTSAPMREVYGLIQQVAPTKASVMIAGETGTGKELAARAIHNASPRRDKLFVPINCAAIPADMLEAELFGYDKGAFTGALKDRIGKFELANEGTVFLDELTEMPMALQTKLLRFLQDNMIERLGSNRRQELDLRIIAATNRRPLDAVRQGTLREDLYYRLNVFPVALPPLRQRKEDIAALARHFARKFGYRGAHEELLEEAVLQALHDYDWPGNVRELQNVMERALVLSGGAAPRASHFSLQASPPAAGSISAAPEVGPLGPAVEQFEARLIEQALREAGGSKPRAAAALDISERTLWYKLKKLWPRDNP</sequence>
<feature type="domain" description="Sigma-54 factor interaction" evidence="7">
    <location>
        <begin position="143"/>
        <end position="371"/>
    </location>
</feature>
<dbReference type="InterPro" id="IPR025943">
    <property type="entry name" value="Sigma_54_int_dom_ATP-bd_2"/>
</dbReference>
<dbReference type="PROSITE" id="PS50045">
    <property type="entry name" value="SIGMA54_INTERACT_4"/>
    <property type="match status" value="1"/>
</dbReference>
<evidence type="ECO:0000256" key="4">
    <source>
        <dbReference type="ARBA" id="ARBA00023125"/>
    </source>
</evidence>
<dbReference type="InterPro" id="IPR002078">
    <property type="entry name" value="Sigma_54_int"/>
</dbReference>
<proteinExistence type="predicted"/>
<dbReference type="PROSITE" id="PS00676">
    <property type="entry name" value="SIGMA54_INTERACT_2"/>
    <property type="match status" value="1"/>
</dbReference>
<dbReference type="Gene3D" id="3.40.50.300">
    <property type="entry name" value="P-loop containing nucleotide triphosphate hydrolases"/>
    <property type="match status" value="1"/>
</dbReference>
<dbReference type="InterPro" id="IPR002197">
    <property type="entry name" value="HTH_Fis"/>
</dbReference>
<keyword evidence="3" id="KW-0805">Transcription regulation</keyword>
<dbReference type="Pfam" id="PF02954">
    <property type="entry name" value="HTH_8"/>
    <property type="match status" value="1"/>
</dbReference>
<dbReference type="PANTHER" id="PTHR32071:SF117">
    <property type="entry name" value="PTS-DEPENDENT DIHYDROXYACETONE KINASE OPERON REGULATORY PROTEIN-RELATED"/>
    <property type="match status" value="1"/>
</dbReference>
<gene>
    <name evidence="9" type="ORF">GTP27_10475</name>
</gene>
<dbReference type="RefSeq" id="WP_161039127.1">
    <property type="nucleotide sequence ID" value="NZ_WWCM01000006.1"/>
</dbReference>
<keyword evidence="1" id="KW-0547">Nucleotide-binding</keyword>
<evidence type="ECO:0000256" key="1">
    <source>
        <dbReference type="ARBA" id="ARBA00022741"/>
    </source>
</evidence>
<evidence type="ECO:0000256" key="2">
    <source>
        <dbReference type="ARBA" id="ARBA00022840"/>
    </source>
</evidence>
<feature type="domain" description="Response regulatory" evidence="8">
    <location>
        <begin position="6"/>
        <end position="120"/>
    </location>
</feature>
<dbReference type="SUPFAM" id="SSF52172">
    <property type="entry name" value="CheY-like"/>
    <property type="match status" value="1"/>
</dbReference>
<protein>
    <submittedName>
        <fullName evidence="9">Response regulator</fullName>
    </submittedName>
</protein>
<evidence type="ECO:0000256" key="6">
    <source>
        <dbReference type="PROSITE-ProRule" id="PRU00169"/>
    </source>
</evidence>
<keyword evidence="10" id="KW-1185">Reference proteome</keyword>
<keyword evidence="5" id="KW-0804">Transcription</keyword>
<dbReference type="CDD" id="cd00009">
    <property type="entry name" value="AAA"/>
    <property type="match status" value="1"/>
</dbReference>
<feature type="modified residue" description="4-aspartylphosphate" evidence="6">
    <location>
        <position position="55"/>
    </location>
</feature>
<dbReference type="Gene3D" id="3.40.50.2300">
    <property type="match status" value="1"/>
</dbReference>
<dbReference type="SMART" id="SM00382">
    <property type="entry name" value="AAA"/>
    <property type="match status" value="1"/>
</dbReference>
<dbReference type="InterPro" id="IPR027417">
    <property type="entry name" value="P-loop_NTPase"/>
</dbReference>
<keyword evidence="4" id="KW-0238">DNA-binding</keyword>
<accession>A0ABW9VJJ4</accession>
<dbReference type="EMBL" id="WWCM01000006">
    <property type="protein sequence ID" value="MYM39754.1"/>
    <property type="molecule type" value="Genomic_DNA"/>
</dbReference>
<evidence type="ECO:0000256" key="5">
    <source>
        <dbReference type="ARBA" id="ARBA00023163"/>
    </source>
</evidence>
<evidence type="ECO:0000313" key="9">
    <source>
        <dbReference type="EMBL" id="MYM39754.1"/>
    </source>
</evidence>
<dbReference type="InterPro" id="IPR058031">
    <property type="entry name" value="AAA_lid_NorR"/>
</dbReference>
<evidence type="ECO:0000256" key="3">
    <source>
        <dbReference type="ARBA" id="ARBA00023015"/>
    </source>
</evidence>
<evidence type="ECO:0000259" key="7">
    <source>
        <dbReference type="PROSITE" id="PS50045"/>
    </source>
</evidence>
<dbReference type="SMART" id="SM00448">
    <property type="entry name" value="REC"/>
    <property type="match status" value="1"/>
</dbReference>
<dbReference type="Pfam" id="PF00072">
    <property type="entry name" value="Response_reg"/>
    <property type="match status" value="1"/>
</dbReference>
<dbReference type="InterPro" id="IPR001789">
    <property type="entry name" value="Sig_transdc_resp-reg_receiver"/>
</dbReference>
<dbReference type="InterPro" id="IPR003593">
    <property type="entry name" value="AAA+_ATPase"/>
</dbReference>